<organism evidence="1 2">
    <name type="scientific">Trifolium medium</name>
    <dbReference type="NCBI Taxonomy" id="97028"/>
    <lineage>
        <taxon>Eukaryota</taxon>
        <taxon>Viridiplantae</taxon>
        <taxon>Streptophyta</taxon>
        <taxon>Embryophyta</taxon>
        <taxon>Tracheophyta</taxon>
        <taxon>Spermatophyta</taxon>
        <taxon>Magnoliopsida</taxon>
        <taxon>eudicotyledons</taxon>
        <taxon>Gunneridae</taxon>
        <taxon>Pentapetalae</taxon>
        <taxon>rosids</taxon>
        <taxon>fabids</taxon>
        <taxon>Fabales</taxon>
        <taxon>Fabaceae</taxon>
        <taxon>Papilionoideae</taxon>
        <taxon>50 kb inversion clade</taxon>
        <taxon>NPAAA clade</taxon>
        <taxon>Hologalegina</taxon>
        <taxon>IRL clade</taxon>
        <taxon>Trifolieae</taxon>
        <taxon>Trifolium</taxon>
    </lineage>
</organism>
<comment type="caution">
    <text evidence="1">The sequence shown here is derived from an EMBL/GenBank/DDBJ whole genome shotgun (WGS) entry which is preliminary data.</text>
</comment>
<dbReference type="AlphaFoldDB" id="A0A392RA07"/>
<dbReference type="Proteomes" id="UP000265520">
    <property type="component" value="Unassembled WGS sequence"/>
</dbReference>
<proteinExistence type="predicted"/>
<dbReference type="EMBL" id="LXQA010197051">
    <property type="protein sequence ID" value="MCI32600.1"/>
    <property type="molecule type" value="Genomic_DNA"/>
</dbReference>
<name>A0A392RA07_9FABA</name>
<protein>
    <submittedName>
        <fullName evidence="1">Putative disease resistance protein (TIR-NBS-LRR class)</fullName>
    </submittedName>
</protein>
<accession>A0A392RA07</accession>
<reference evidence="1 2" key="1">
    <citation type="journal article" date="2018" name="Front. Plant Sci.">
        <title>Red Clover (Trifolium pratense) and Zigzag Clover (T. medium) - A Picture of Genomic Similarities and Differences.</title>
        <authorList>
            <person name="Dluhosova J."/>
            <person name="Istvanek J."/>
            <person name="Nedelnik J."/>
            <person name="Repkova J."/>
        </authorList>
    </citation>
    <scope>NUCLEOTIDE SEQUENCE [LARGE SCALE GENOMIC DNA]</scope>
    <source>
        <strain evidence="2">cv. 10/8</strain>
        <tissue evidence="1">Leaf</tissue>
    </source>
</reference>
<evidence type="ECO:0000313" key="2">
    <source>
        <dbReference type="Proteomes" id="UP000265520"/>
    </source>
</evidence>
<sequence length="92" mass="10541">MDKITECCRTTHHRLIVVPLFYDGIYPSYGTSHTSLYEDSDFVYRMLTGETEDKFMTWVAANTEDKFMTWVAANSKATTTYSGSTDILNKYG</sequence>
<keyword evidence="2" id="KW-1185">Reference proteome</keyword>
<evidence type="ECO:0000313" key="1">
    <source>
        <dbReference type="EMBL" id="MCI32600.1"/>
    </source>
</evidence>